<gene>
    <name evidence="4" type="ORF">ucyna2_01117</name>
</gene>
<dbReference type="InterPro" id="IPR003784">
    <property type="entry name" value="BioY"/>
</dbReference>
<comment type="caution">
    <text evidence="4">The sequence shown here is derived from an EMBL/GenBank/DDBJ whole genome shotgun (WGS) entry which is preliminary data.</text>
</comment>
<feature type="transmembrane region" description="Helical" evidence="3">
    <location>
        <begin position="69"/>
        <end position="88"/>
    </location>
</feature>
<dbReference type="eggNOG" id="COG1268">
    <property type="taxonomic scope" value="Bacteria"/>
</dbReference>
<keyword evidence="3" id="KW-0812">Transmembrane</keyword>
<dbReference type="AlphaFoldDB" id="A0A086CFT6"/>
<feature type="transmembrane region" description="Helical" evidence="3">
    <location>
        <begin position="94"/>
        <end position="112"/>
    </location>
</feature>
<sequence>MLFVNELLWTIIGLLLTIFSVFAEASIAWNFRGEDVSHLSLGITLQIGAVLLTGCMGGKNAGFLSQISYLLLGLFLYPIFINGGGLQYFRDPTFGYILGFAPGAWLCGWLSFKYKTKLEILLMSTISGLLAIHIFGLTYLFIFWMLKPLVLSTPDLLNLMMNYSIDSIFSQLTIACATAFLAFILRHILFY</sequence>
<dbReference type="PANTHER" id="PTHR34295:SF1">
    <property type="entry name" value="BIOTIN TRANSPORTER BIOY"/>
    <property type="match status" value="1"/>
</dbReference>
<comment type="similarity">
    <text evidence="1 2">Belongs to the BioY family.</text>
</comment>
<evidence type="ECO:0000256" key="3">
    <source>
        <dbReference type="SAM" id="Phobius"/>
    </source>
</evidence>
<protein>
    <recommendedName>
        <fullName evidence="2">Biotin transporter</fullName>
    </recommendedName>
</protein>
<feature type="transmembrane region" description="Helical" evidence="3">
    <location>
        <begin position="121"/>
        <end position="146"/>
    </location>
</feature>
<keyword evidence="3" id="KW-1133">Transmembrane helix</keyword>
<dbReference type="Pfam" id="PF02632">
    <property type="entry name" value="BioY"/>
    <property type="match status" value="1"/>
</dbReference>
<evidence type="ECO:0000313" key="5">
    <source>
        <dbReference type="Proteomes" id="UP000028922"/>
    </source>
</evidence>
<organism evidence="4 5">
    <name type="scientific">Candidatus Atelocyanobacterium thalassa isolate SIO64986</name>
    <dbReference type="NCBI Taxonomy" id="1527444"/>
    <lineage>
        <taxon>Bacteria</taxon>
        <taxon>Bacillati</taxon>
        <taxon>Cyanobacteriota</taxon>
        <taxon>Cyanophyceae</taxon>
        <taxon>Oscillatoriophycideae</taxon>
        <taxon>Chroococcales</taxon>
        <taxon>Aphanothecaceae</taxon>
        <taxon>Candidatus Atelocyanobacterium</taxon>
        <taxon>Candidatus Atelocyanobacterium thalassae</taxon>
    </lineage>
</organism>
<dbReference type="GO" id="GO:0015225">
    <property type="term" value="F:biotin transmembrane transporter activity"/>
    <property type="evidence" value="ECO:0007669"/>
    <property type="project" value="UniProtKB-UniRule"/>
</dbReference>
<evidence type="ECO:0000256" key="1">
    <source>
        <dbReference type="ARBA" id="ARBA00010692"/>
    </source>
</evidence>
<dbReference type="STRING" id="1527444.ucyna2_01117"/>
<dbReference type="PATRIC" id="fig|1527444.3.peg.1066"/>
<dbReference type="PANTHER" id="PTHR34295">
    <property type="entry name" value="BIOTIN TRANSPORTER BIOY"/>
    <property type="match status" value="1"/>
</dbReference>
<evidence type="ECO:0000256" key="2">
    <source>
        <dbReference type="PIRNR" id="PIRNR016661"/>
    </source>
</evidence>
<feature type="transmembrane region" description="Helical" evidence="3">
    <location>
        <begin position="39"/>
        <end position="57"/>
    </location>
</feature>
<dbReference type="Proteomes" id="UP000028922">
    <property type="component" value="Unassembled WGS sequence"/>
</dbReference>
<reference evidence="4 5" key="1">
    <citation type="submission" date="2014-08" db="EMBL/GenBank/DDBJ databases">
        <title>Comparative genomics reveals surprising divergence of two closely related strains of uncultivated UCYN-A cyanobacteria.</title>
        <authorList>
            <person name="Bombar D."/>
            <person name="Heller P."/>
            <person name="Sanchez-Baracaldo P."/>
            <person name="Carter B.J."/>
            <person name="Zert J.P."/>
        </authorList>
    </citation>
    <scope>NUCLEOTIDE SEQUENCE [LARGE SCALE GENOMIC DNA]</scope>
</reference>
<proteinExistence type="inferred from homology"/>
<dbReference type="GO" id="GO:0005886">
    <property type="term" value="C:plasma membrane"/>
    <property type="evidence" value="ECO:0007669"/>
    <property type="project" value="UniProtKB-SubCell"/>
</dbReference>
<dbReference type="EMBL" id="JPSP01000015">
    <property type="protein sequence ID" value="KFF41050.1"/>
    <property type="molecule type" value="Genomic_DNA"/>
</dbReference>
<dbReference type="PIRSF" id="PIRSF016661">
    <property type="entry name" value="BioY"/>
    <property type="match status" value="1"/>
</dbReference>
<keyword evidence="2" id="KW-0813">Transport</keyword>
<keyword evidence="2" id="KW-1003">Cell membrane</keyword>
<comment type="subcellular location">
    <subcellularLocation>
        <location evidence="2">Cell membrane</location>
        <topology evidence="2">Multi-pass membrane protein</topology>
    </subcellularLocation>
</comment>
<evidence type="ECO:0000313" key="4">
    <source>
        <dbReference type="EMBL" id="KFF41050.1"/>
    </source>
</evidence>
<keyword evidence="2 3" id="KW-0472">Membrane</keyword>
<name>A0A086CFT6_9CHRO</name>
<feature type="transmembrane region" description="Helical" evidence="3">
    <location>
        <begin position="168"/>
        <end position="189"/>
    </location>
</feature>
<dbReference type="Gene3D" id="1.10.1760.20">
    <property type="match status" value="1"/>
</dbReference>
<accession>A0A086CFT6</accession>